<comment type="catalytic activity">
    <reaction evidence="5 6 12">
        <text>urea + 2 H2O + H(+) = hydrogencarbonate + 2 NH4(+)</text>
        <dbReference type="Rhea" id="RHEA:20557"/>
        <dbReference type="ChEBI" id="CHEBI:15377"/>
        <dbReference type="ChEBI" id="CHEBI:15378"/>
        <dbReference type="ChEBI" id="CHEBI:16199"/>
        <dbReference type="ChEBI" id="CHEBI:17544"/>
        <dbReference type="ChEBI" id="CHEBI:28938"/>
        <dbReference type="EC" id="3.5.1.5"/>
    </reaction>
</comment>
<dbReference type="GO" id="GO:0005737">
    <property type="term" value="C:cytoplasm"/>
    <property type="evidence" value="ECO:0007669"/>
    <property type="project" value="UniProtKB-SubCell"/>
</dbReference>
<evidence type="ECO:0000256" key="9">
    <source>
        <dbReference type="PIRSR" id="PIRSR611612-51"/>
    </source>
</evidence>
<dbReference type="PANTHER" id="PTHR43440">
    <property type="entry name" value="UREASE"/>
    <property type="match status" value="1"/>
</dbReference>
<comment type="PTM">
    <text evidence="6">Carboxylation allows a single lysine to coordinate two nickel ions.</text>
</comment>
<name>A0A7Y4LHI8_9CORY</name>
<evidence type="ECO:0000256" key="2">
    <source>
        <dbReference type="ARBA" id="ARBA00022596"/>
    </source>
</evidence>
<dbReference type="KEGG" id="csil:CBE74_10955"/>
<dbReference type="Pfam" id="PF00449">
    <property type="entry name" value="Urease_alpha"/>
    <property type="match status" value="1"/>
</dbReference>
<evidence type="ECO:0000256" key="5">
    <source>
        <dbReference type="ARBA" id="ARBA00047778"/>
    </source>
</evidence>
<dbReference type="InterPro" id="IPR011612">
    <property type="entry name" value="Urease_alpha_N_dom"/>
</dbReference>
<evidence type="ECO:0000256" key="10">
    <source>
        <dbReference type="PIRSR" id="PIRSR611612-52"/>
    </source>
</evidence>
<evidence type="ECO:0000256" key="4">
    <source>
        <dbReference type="ARBA" id="ARBA00022801"/>
    </source>
</evidence>
<comment type="pathway">
    <text evidence="1 6">Nitrogen metabolism; urea degradation; CO(2) and NH(3) from urea (urease route): step 1/1.</text>
</comment>
<reference evidence="14 15" key="3">
    <citation type="journal article" date="2020" name="Int. J. Syst. Evol. Microbiol.">
        <title>Corynebacterium silvaticum sp. nov., a unique group of NTTB corynebacteria in wild boar and roe deer.</title>
        <authorList>
            <person name="Dangel A."/>
            <person name="Berger A."/>
            <person name="Rau J."/>
            <person name="Eisenberg T."/>
            <person name="Kampfer P."/>
            <person name="Margos G."/>
            <person name="Contzen M."/>
            <person name="Busse H.J."/>
            <person name="Konrad R."/>
            <person name="Peters M."/>
            <person name="Sting R."/>
            <person name="Sing A."/>
        </authorList>
    </citation>
    <scope>NUCLEOTIDE SEQUENCE [LARGE SCALE GENOMIC DNA]</scope>
    <source>
        <strain evidence="14 15">PO100/5</strain>
    </source>
</reference>
<dbReference type="PANTHER" id="PTHR43440:SF1">
    <property type="entry name" value="UREASE"/>
    <property type="match status" value="1"/>
</dbReference>
<dbReference type="CDD" id="cd00375">
    <property type="entry name" value="Urease_alpha"/>
    <property type="match status" value="1"/>
</dbReference>
<feature type="active site" description="Proton donor" evidence="6 10">
    <location>
        <position position="322"/>
    </location>
</feature>
<dbReference type="PRINTS" id="PR01752">
    <property type="entry name" value="UREASE"/>
</dbReference>
<evidence type="ECO:0000256" key="7">
    <source>
        <dbReference type="NCBIfam" id="TIGR01792"/>
    </source>
</evidence>
<dbReference type="HAMAP" id="MF_01953">
    <property type="entry name" value="Urease_alpha"/>
    <property type="match status" value="1"/>
</dbReference>
<feature type="binding site" description="via carbamate group" evidence="6 9">
    <location>
        <position position="219"/>
    </location>
    <ligand>
        <name>Ni(2+)</name>
        <dbReference type="ChEBI" id="CHEBI:49786"/>
        <label>2</label>
    </ligand>
</feature>
<dbReference type="InterPro" id="IPR017951">
    <property type="entry name" value="Urease_asu_c"/>
</dbReference>
<dbReference type="GO" id="GO:0043419">
    <property type="term" value="P:urea catabolic process"/>
    <property type="evidence" value="ECO:0007669"/>
    <property type="project" value="UniProtKB-UniRule"/>
</dbReference>
<dbReference type="PROSITE" id="PS51368">
    <property type="entry name" value="UREASE_3"/>
    <property type="match status" value="1"/>
</dbReference>
<dbReference type="GeneID" id="75008733"/>
<keyword evidence="4 6" id="KW-0378">Hydrolase</keyword>
<evidence type="ECO:0000256" key="6">
    <source>
        <dbReference type="HAMAP-Rule" id="MF_01953"/>
    </source>
</evidence>
<dbReference type="Pfam" id="PF01979">
    <property type="entry name" value="Amidohydro_1"/>
    <property type="match status" value="1"/>
</dbReference>
<protein>
    <recommendedName>
        <fullName evidence="6 7">Urease subunit alpha</fullName>
        <ecNumber evidence="6 7">3.5.1.5</ecNumber>
    </recommendedName>
    <alternativeName>
        <fullName evidence="6">Urea amidohydrolase subunit alpha</fullName>
    </alternativeName>
</protein>
<keyword evidence="3 6" id="KW-0479">Metal-binding</keyword>
<dbReference type="AlphaFoldDB" id="A0A7Y4LHI8"/>
<evidence type="ECO:0000256" key="12">
    <source>
        <dbReference type="RuleBase" id="RU000510"/>
    </source>
</evidence>
<feature type="binding site" description="via carbamate group" evidence="6 9">
    <location>
        <position position="219"/>
    </location>
    <ligand>
        <name>Ni(2+)</name>
        <dbReference type="ChEBI" id="CHEBI:49786"/>
        <label>1</label>
    </ligand>
</feature>
<evidence type="ECO:0000256" key="3">
    <source>
        <dbReference type="ARBA" id="ARBA00022723"/>
    </source>
</evidence>
<dbReference type="NCBIfam" id="TIGR01792">
    <property type="entry name" value="urease_alph"/>
    <property type="match status" value="1"/>
</dbReference>
<keyword evidence="6 11" id="KW-0963">Cytoplasm</keyword>
<feature type="binding site" evidence="6 9">
    <location>
        <position position="136"/>
    </location>
    <ligand>
        <name>Ni(2+)</name>
        <dbReference type="ChEBI" id="CHEBI:49786"/>
        <label>1</label>
    </ligand>
</feature>
<dbReference type="SUPFAM" id="SSF51556">
    <property type="entry name" value="Metallo-dependent hydrolases"/>
    <property type="match status" value="1"/>
</dbReference>
<feature type="binding site" evidence="6 9">
    <location>
        <position position="274"/>
    </location>
    <ligand>
        <name>Ni(2+)</name>
        <dbReference type="ChEBI" id="CHEBI:49786"/>
        <label>2</label>
    </ligand>
</feature>
<dbReference type="InterPro" id="IPR011059">
    <property type="entry name" value="Metal-dep_hydrolase_composite"/>
</dbReference>
<gene>
    <name evidence="6 14" type="primary">ureC</name>
    <name evidence="14" type="ORF">CBE74_10955</name>
</gene>
<sequence>MSFEMSRRQYAELNGPTTGDGIRLADTELIAVVEKDLTQYGDEVSFGGGKVIRDGMGQNSRVEADQVPDLVITNTIIVDYTGIYSADIAVKDGKIMKIGKAGNPDIMDNIDIIVGVGTEVIGGEGKIVTAGAIDTHIHFISPEQVEAALDNGTTTLIGGGTGPVDSTNATTVTAGAGNITKMIEASRDFSVNVGFLGKGHASNTERLREQIRAGAIGLKIHEDWGATANTIDNALTVADEMDIQVAIHTDTLNEGGFADNTIAAFKDRVIHTFHTEGAGGGHAPDILKVAGLPNVLPASTNPTLPFTVNTMDEHLDMIMVCHHLNSDLPEDIAFADSRIRKETIAAEDVLHDMGVLAITSSDSQAMGRVGEVVLRTWQVAHRMKQQRGPLEGDTATNDNERIKRYIAKYTINPAIASGVADTIGSVEEGKLADLVVWDPAYFGVKPSIVIKSGIIARSIMGDANASIPTPQPRTMRYSYGARGAAAGRTSVTFLSTAAFEAGVPEKLGIDRKFVEAKNMREISKADLKHNNANPDIKVDPETYELTVDGEKITSEAATELPMTQRYFLF</sequence>
<dbReference type="Gene3D" id="2.30.40.10">
    <property type="entry name" value="Urease, subunit C, domain 1"/>
    <property type="match status" value="1"/>
</dbReference>
<comment type="cofactor">
    <cofactor evidence="6 9 12">
        <name>Ni cation</name>
        <dbReference type="ChEBI" id="CHEBI:25516"/>
    </cofactor>
    <text evidence="6 9 12">Binds 2 nickel ions per subunit.</text>
</comment>
<comment type="PTM">
    <text evidence="8">Carbamylation allows a single lysine to coordinate two nickel ions.</text>
</comment>
<dbReference type="PROSITE" id="PS01120">
    <property type="entry name" value="UREASE_1"/>
    <property type="match status" value="1"/>
</dbReference>
<reference evidence="14 15" key="1">
    <citation type="journal article" date="2014" name="BMC Vet. Res.">
        <title>First report of Corynebacterium pseudotuberculosis from caseous lymphadenitis lesions in Black Alentejano pig (Sus scrofa domesticus).</title>
        <authorList>
            <person name="Oliveira M."/>
            <person name="Barroco C."/>
            <person name="Mottola C."/>
            <person name="Santos R."/>
            <person name="Lemsaddek A."/>
            <person name="Tavares L."/>
            <person name="Semedo-Lemsaddek T."/>
        </authorList>
    </citation>
    <scope>NUCLEOTIDE SEQUENCE [LARGE SCALE GENOMIC DNA]</scope>
    <source>
        <strain evidence="14 15">PO100/5</strain>
    </source>
</reference>
<feature type="binding site" evidence="6 11">
    <location>
        <position position="221"/>
    </location>
    <ligand>
        <name>substrate</name>
    </ligand>
</feature>
<evidence type="ECO:0000313" key="15">
    <source>
        <dbReference type="Proteomes" id="UP000195652"/>
    </source>
</evidence>
<accession>A0A7Y4LHI8</accession>
<dbReference type="InterPro" id="IPR050112">
    <property type="entry name" value="Urease_alpha_subunit"/>
</dbReference>
<dbReference type="PROSITE" id="PS00145">
    <property type="entry name" value="UREASE_2"/>
    <property type="match status" value="1"/>
</dbReference>
<keyword evidence="15" id="KW-1185">Reference proteome</keyword>
<dbReference type="GO" id="GO:0016151">
    <property type="term" value="F:nickel cation binding"/>
    <property type="evidence" value="ECO:0007669"/>
    <property type="project" value="UniProtKB-UniRule"/>
</dbReference>
<keyword evidence="2 6" id="KW-0533">Nickel</keyword>
<dbReference type="InterPro" id="IPR017950">
    <property type="entry name" value="Urease_AS"/>
</dbReference>
<dbReference type="UniPathway" id="UPA00258">
    <property type="reaction ID" value="UER00370"/>
</dbReference>
<reference evidence="14 15" key="2">
    <citation type="journal article" date="2020" name="Antonie Van Leeuwenhoek">
        <title>Phylogenomic characterisation of a novel corynebacterial species pathogenic to animals.</title>
        <authorList>
            <person name="Moller J."/>
            <person name="Musella L."/>
            <person name="Melnikov V."/>
            <person name="Geissdorfer W."/>
            <person name="Burkovski A."/>
            <person name="Sangal V."/>
        </authorList>
    </citation>
    <scope>NUCLEOTIDE SEQUENCE [LARGE SCALE GENOMIC DNA]</scope>
    <source>
        <strain evidence="14 15">PO100/5</strain>
    </source>
</reference>
<evidence type="ECO:0000256" key="8">
    <source>
        <dbReference type="PIRSR" id="PIRSR611612-50"/>
    </source>
</evidence>
<dbReference type="InterPro" id="IPR029754">
    <property type="entry name" value="Urease_Ni-bd"/>
</dbReference>
<dbReference type="NCBIfam" id="NF009686">
    <property type="entry name" value="PRK13207.1"/>
    <property type="match status" value="1"/>
</dbReference>
<evidence type="ECO:0000256" key="13">
    <source>
        <dbReference type="RuleBase" id="RU004158"/>
    </source>
</evidence>
<dbReference type="InterPro" id="IPR005848">
    <property type="entry name" value="Urease_asu"/>
</dbReference>
<dbReference type="SUPFAM" id="SSF51338">
    <property type="entry name" value="Composite domain of metallo-dependent hydrolases"/>
    <property type="match status" value="1"/>
</dbReference>
<feature type="binding site" evidence="6 9">
    <location>
        <position position="138"/>
    </location>
    <ligand>
        <name>Ni(2+)</name>
        <dbReference type="ChEBI" id="CHEBI:49786"/>
        <label>1</label>
    </ligand>
</feature>
<dbReference type="EMBL" id="CP021417">
    <property type="protein sequence ID" value="ARU46874.1"/>
    <property type="molecule type" value="Genomic_DNA"/>
</dbReference>
<dbReference type="InterPro" id="IPR032466">
    <property type="entry name" value="Metal_Hydrolase"/>
</dbReference>
<comment type="subcellular location">
    <subcellularLocation>
        <location evidence="6 11">Cytoplasm</location>
    </subcellularLocation>
</comment>
<dbReference type="EC" id="3.5.1.5" evidence="6 7"/>
<reference evidence="14 15" key="4">
    <citation type="journal article" date="2020" name="PLoS ONE">
        <title>Taxonomic classification of strain PO100/5 shows a broader geographic distribution and genetic markers of the recently described Corynebacterium silvaticum.</title>
        <authorList>
            <person name="Viana M.V.C."/>
            <person name="Profeta R."/>
            <person name="da Silva A.L."/>
            <person name="Hurtado R."/>
            <person name="Cerqueira J.C."/>
            <person name="Ribeiro B.F.S."/>
            <person name="Almeida M.O."/>
            <person name="Morais-Rodrigues F."/>
            <person name="Soares S.C."/>
            <person name="Oliveira M."/>
            <person name="Tavares L."/>
            <person name="Figueiredo H."/>
            <person name="Wattam A.R."/>
            <person name="Barh D."/>
            <person name="Ghosh P."/>
            <person name="Silva A."/>
            <person name="Azevedo V."/>
        </authorList>
    </citation>
    <scope>NUCLEOTIDE SEQUENCE [LARGE SCALE GENOMIC DNA]</scope>
    <source>
        <strain evidence="14 15">PO100/5</strain>
    </source>
</reference>
<dbReference type="Proteomes" id="UP000195652">
    <property type="component" value="Chromosome"/>
</dbReference>
<proteinExistence type="inferred from homology"/>
<dbReference type="InterPro" id="IPR006680">
    <property type="entry name" value="Amidohydro-rel"/>
</dbReference>
<comment type="similarity">
    <text evidence="6 13">Belongs to the metallo-dependent hydrolases superfamily. Urease alpha subunit family.</text>
</comment>
<evidence type="ECO:0000256" key="11">
    <source>
        <dbReference type="PROSITE-ProRule" id="PRU00700"/>
    </source>
</evidence>
<feature type="binding site" evidence="6 9">
    <location>
        <position position="362"/>
    </location>
    <ligand>
        <name>Ni(2+)</name>
        <dbReference type="ChEBI" id="CHEBI:49786"/>
        <label>1</label>
    </ligand>
</feature>
<organism evidence="14 15">
    <name type="scientific">Corynebacterium silvaticum</name>
    <dbReference type="NCBI Taxonomy" id="2320431"/>
    <lineage>
        <taxon>Bacteria</taxon>
        <taxon>Bacillati</taxon>
        <taxon>Actinomycetota</taxon>
        <taxon>Actinomycetes</taxon>
        <taxon>Mycobacteriales</taxon>
        <taxon>Corynebacteriaceae</taxon>
        <taxon>Corynebacterium</taxon>
    </lineage>
</organism>
<dbReference type="OrthoDB" id="9802793at2"/>
<dbReference type="GO" id="GO:0009039">
    <property type="term" value="F:urease activity"/>
    <property type="evidence" value="ECO:0007669"/>
    <property type="project" value="UniProtKB-UniRule"/>
</dbReference>
<feature type="binding site" evidence="6 9">
    <location>
        <position position="248"/>
    </location>
    <ligand>
        <name>Ni(2+)</name>
        <dbReference type="ChEBI" id="CHEBI:49786"/>
        <label>2</label>
    </ligand>
</feature>
<dbReference type="RefSeq" id="WP_087454656.1">
    <property type="nucleotide sequence ID" value="NZ_CP021417.2"/>
</dbReference>
<dbReference type="Gene3D" id="3.20.20.140">
    <property type="entry name" value="Metal-dependent hydrolases"/>
    <property type="match status" value="1"/>
</dbReference>
<evidence type="ECO:0000313" key="14">
    <source>
        <dbReference type="EMBL" id="ARU46874.1"/>
    </source>
</evidence>
<comment type="subunit">
    <text evidence="6">Heterotrimer of UreA (gamma), UreB (beta) and UreC (alpha) subunits. Three heterotrimers associate to form the active enzyme.</text>
</comment>
<evidence type="ECO:0000256" key="1">
    <source>
        <dbReference type="ARBA" id="ARBA00004897"/>
    </source>
</evidence>
<feature type="modified residue" description="N6-carboxylysine" evidence="6 8">
    <location>
        <position position="219"/>
    </location>
</feature>